<dbReference type="PANTHER" id="PTHR43649">
    <property type="entry name" value="ARABINOSE-BINDING PROTEIN-RELATED"/>
    <property type="match status" value="1"/>
</dbReference>
<dbReference type="PROSITE" id="PS51257">
    <property type="entry name" value="PROKAR_LIPOPROTEIN"/>
    <property type="match status" value="1"/>
</dbReference>
<evidence type="ECO:0000313" key="5">
    <source>
        <dbReference type="EMBL" id="SYX83573.1"/>
    </source>
</evidence>
<dbReference type="SUPFAM" id="SSF53850">
    <property type="entry name" value="Periplasmic binding protein-like II"/>
    <property type="match status" value="1"/>
</dbReference>
<evidence type="ECO:0000256" key="2">
    <source>
        <dbReference type="ARBA" id="ARBA00008520"/>
    </source>
</evidence>
<organism evidence="5 6">
    <name type="scientific">Paenibacillus alvei</name>
    <name type="common">Bacillus alvei</name>
    <dbReference type="NCBI Taxonomy" id="44250"/>
    <lineage>
        <taxon>Bacteria</taxon>
        <taxon>Bacillati</taxon>
        <taxon>Bacillota</taxon>
        <taxon>Bacilli</taxon>
        <taxon>Bacillales</taxon>
        <taxon>Paenibacillaceae</taxon>
        <taxon>Paenibacillus</taxon>
    </lineage>
</organism>
<dbReference type="AlphaFoldDB" id="A0A383R9W4"/>
<dbReference type="Proteomes" id="UP000304148">
    <property type="component" value="Chromosome"/>
</dbReference>
<reference evidence="6" key="1">
    <citation type="submission" date="2018-08" db="EMBL/GenBank/DDBJ databases">
        <authorList>
            <person name="Chevrot R."/>
        </authorList>
    </citation>
    <scope>NUCLEOTIDE SEQUENCE [LARGE SCALE GENOMIC DNA]</scope>
</reference>
<dbReference type="RefSeq" id="WP_138185643.1">
    <property type="nucleotide sequence ID" value="NZ_LS992241.1"/>
</dbReference>
<comment type="similarity">
    <text evidence="2">Belongs to the bacterial solute-binding protein 1 family.</text>
</comment>
<accession>A0A383R9W4</accession>
<protein>
    <submittedName>
        <fullName evidence="5">Sugar ABC transporter substrate-binding protein</fullName>
    </submittedName>
</protein>
<name>A0A383R9W4_PAEAL</name>
<evidence type="ECO:0000256" key="3">
    <source>
        <dbReference type="ARBA" id="ARBA00022448"/>
    </source>
</evidence>
<dbReference type="Pfam" id="PF13416">
    <property type="entry name" value="SBP_bac_8"/>
    <property type="match status" value="1"/>
</dbReference>
<dbReference type="InterPro" id="IPR006059">
    <property type="entry name" value="SBP"/>
</dbReference>
<dbReference type="InterPro" id="IPR050490">
    <property type="entry name" value="Bact_solute-bd_prot1"/>
</dbReference>
<gene>
    <name evidence="5" type="ORF">PBLR_11995</name>
</gene>
<evidence type="ECO:0000256" key="4">
    <source>
        <dbReference type="ARBA" id="ARBA00022729"/>
    </source>
</evidence>
<dbReference type="PANTHER" id="PTHR43649:SF31">
    <property type="entry name" value="SN-GLYCEROL-3-PHOSPHATE-BINDING PERIPLASMIC PROTEIN UGPB"/>
    <property type="match status" value="1"/>
</dbReference>
<sequence>MNKGWRVAILLVLVMSFIGGCMGKKEVLEPIKPSKIKLVYQDEDAFYRDYGKYFNMKYPQIEVEVIPQVQVLKNLGKMIRADEYEAEVKKLLEKTDADVYMLDSGMFKQFATDGKLYDLEEAIRQDGYNIEEFMPGLIDSIKNLGNGKLYGLAPQVSIGALYYNTKLFKENQIDPPTNKMTWEEVLQLAARFSNVKNGNRPVHGLYFSNGHAGNLMFDIADTSGLKFFDPKGKKVLINSDGWKKAMKMAVDAVRNNAVYFRPEDQMYSSKSDFFDDGVAAMTIFGPPATYAVRFNEDEPVDWEVVTVPIEPGVESTNVSFYPLFAVSANSTNKRAAWEFVKFTSGSEMAHARSRTMTGNLPSRTGYLKEFKGKSMEPFYMLKTQHNSVWMNDYVPFPFFGKFNKTLEEELQAVIDHKKSVDEAAAALEIKGQELLSKLQEEAKQKTKGKS</sequence>
<evidence type="ECO:0000313" key="6">
    <source>
        <dbReference type="Proteomes" id="UP000304148"/>
    </source>
</evidence>
<keyword evidence="4" id="KW-0732">Signal</keyword>
<dbReference type="Gene3D" id="3.40.190.10">
    <property type="entry name" value="Periplasmic binding protein-like II"/>
    <property type="match status" value="1"/>
</dbReference>
<dbReference type="GO" id="GO:0030313">
    <property type="term" value="C:cell envelope"/>
    <property type="evidence" value="ECO:0007669"/>
    <property type="project" value="UniProtKB-SubCell"/>
</dbReference>
<proteinExistence type="inferred from homology"/>
<dbReference type="EMBL" id="LS992241">
    <property type="protein sequence ID" value="SYX83573.1"/>
    <property type="molecule type" value="Genomic_DNA"/>
</dbReference>
<comment type="subcellular location">
    <subcellularLocation>
        <location evidence="1">Cell envelope</location>
    </subcellularLocation>
</comment>
<keyword evidence="3" id="KW-0813">Transport</keyword>
<evidence type="ECO:0000256" key="1">
    <source>
        <dbReference type="ARBA" id="ARBA00004196"/>
    </source>
</evidence>